<evidence type="ECO:0000313" key="1">
    <source>
        <dbReference type="EMBL" id="SVC53684.1"/>
    </source>
</evidence>
<protein>
    <submittedName>
        <fullName evidence="1">Uncharacterized protein</fullName>
    </submittedName>
</protein>
<reference evidence="1" key="1">
    <citation type="submission" date="2018-05" db="EMBL/GenBank/DDBJ databases">
        <authorList>
            <person name="Lanie J.A."/>
            <person name="Ng W.-L."/>
            <person name="Kazmierczak K.M."/>
            <person name="Andrzejewski T.M."/>
            <person name="Davidsen T.M."/>
            <person name="Wayne K.J."/>
            <person name="Tettelin H."/>
            <person name="Glass J.I."/>
            <person name="Rusch D."/>
            <person name="Podicherti R."/>
            <person name="Tsui H.-C.T."/>
            <person name="Winkler M.E."/>
        </authorList>
    </citation>
    <scope>NUCLEOTIDE SEQUENCE</scope>
</reference>
<name>A0A382MXJ4_9ZZZZ</name>
<feature type="non-terminal residue" evidence="1">
    <location>
        <position position="234"/>
    </location>
</feature>
<proteinExistence type="predicted"/>
<dbReference type="Pfam" id="PF08894">
    <property type="entry name" value="DUF1838"/>
    <property type="match status" value="1"/>
</dbReference>
<organism evidence="1">
    <name type="scientific">marine metagenome</name>
    <dbReference type="NCBI Taxonomy" id="408172"/>
    <lineage>
        <taxon>unclassified sequences</taxon>
        <taxon>metagenomes</taxon>
        <taxon>ecological metagenomes</taxon>
    </lineage>
</organism>
<dbReference type="InterPro" id="IPR014990">
    <property type="entry name" value="DUF1838"/>
</dbReference>
<dbReference type="PROSITE" id="PS51257">
    <property type="entry name" value="PROKAR_LIPOPROTEIN"/>
    <property type="match status" value="1"/>
</dbReference>
<dbReference type="AlphaFoldDB" id="A0A382MXJ4"/>
<dbReference type="EMBL" id="UINC01096638">
    <property type="protein sequence ID" value="SVC53684.1"/>
    <property type="molecule type" value="Genomic_DNA"/>
</dbReference>
<sequence length="234" mass="26035">MNKPHSRRETIQSLLSVGGIAAGGLMASACAGPSKHLKAASPKRAPIDFNDPVQSLRAFVKLMGNLDPTVESPGWFGGTVFGDTRRDRPLKPLMGIEGFGVLRAEAQSDNSYRVFNRELAFYTDLKTGEYLDTWVNPYTKEECEVKPIHNMTVNANMIVSEKFGTAIEMDFDGNLMEVPLPLGWQNFDDKLFSTFEVHTAFPNELKPDVWPRESSGPVIRIAEIFQRVANLAEL</sequence>
<gene>
    <name evidence="1" type="ORF">METZ01_LOCUS306538</name>
</gene>
<accession>A0A382MXJ4</accession>